<comment type="function">
    <text evidence="7">Required for disulfide bond formation in some periplasmic proteins. Acts by transferring its disulfide bond to other proteins and is reduced in the process.</text>
</comment>
<keyword evidence="3 7" id="KW-0732">Signal</keyword>
<evidence type="ECO:0000256" key="3">
    <source>
        <dbReference type="ARBA" id="ARBA00022729"/>
    </source>
</evidence>
<dbReference type="InterPro" id="IPR018950">
    <property type="entry name" value="DiS-bond_isomerase_DsbC/G_N"/>
</dbReference>
<evidence type="ECO:0000313" key="10">
    <source>
        <dbReference type="EMBL" id="CAB3737607.1"/>
    </source>
</evidence>
<keyword evidence="6 7" id="KW-0676">Redox-active center</keyword>
<dbReference type="Gene3D" id="3.40.30.10">
    <property type="entry name" value="Glutaredoxin"/>
    <property type="match status" value="1"/>
</dbReference>
<evidence type="ECO:0000259" key="8">
    <source>
        <dbReference type="Pfam" id="PF10411"/>
    </source>
</evidence>
<dbReference type="AlphaFoldDB" id="A0A6J5CHU5"/>
<dbReference type="Proteomes" id="UP000494249">
    <property type="component" value="Unassembled WGS sequence"/>
</dbReference>
<dbReference type="InterPro" id="IPR009094">
    <property type="entry name" value="DiS-bond_isomerase_DsbC/G_N_sf"/>
</dbReference>
<feature type="chain" id="PRO_5027139725" description="Thiol:disulfide interchange protein" evidence="7">
    <location>
        <begin position="27"/>
        <end position="243"/>
    </location>
</feature>
<evidence type="ECO:0000256" key="1">
    <source>
        <dbReference type="ARBA" id="ARBA00004418"/>
    </source>
</evidence>
<comment type="subcellular location">
    <subcellularLocation>
        <location evidence="1 7">Periplasm</location>
    </subcellularLocation>
</comment>
<dbReference type="PANTHER" id="PTHR35272">
    <property type="entry name" value="THIOL:DISULFIDE INTERCHANGE PROTEIN DSBC-RELATED"/>
    <property type="match status" value="1"/>
</dbReference>
<evidence type="ECO:0000259" key="9">
    <source>
        <dbReference type="Pfam" id="PF13098"/>
    </source>
</evidence>
<evidence type="ECO:0000256" key="6">
    <source>
        <dbReference type="ARBA" id="ARBA00023284"/>
    </source>
</evidence>
<accession>A0A6J5CHU5</accession>
<dbReference type="Pfam" id="PF10411">
    <property type="entry name" value="DsbC_N"/>
    <property type="match status" value="1"/>
</dbReference>
<dbReference type="GO" id="GO:0042597">
    <property type="term" value="C:periplasmic space"/>
    <property type="evidence" value="ECO:0007669"/>
    <property type="project" value="UniProtKB-SubCell"/>
</dbReference>
<protein>
    <recommendedName>
        <fullName evidence="7">Thiol:disulfide interchange protein</fullName>
    </recommendedName>
</protein>
<dbReference type="InterPro" id="IPR033954">
    <property type="entry name" value="DiS-bond_Isoase_DsbC/G"/>
</dbReference>
<evidence type="ECO:0000256" key="5">
    <source>
        <dbReference type="ARBA" id="ARBA00023157"/>
    </source>
</evidence>
<dbReference type="CDD" id="cd03020">
    <property type="entry name" value="DsbA_DsbC_DsbG"/>
    <property type="match status" value="1"/>
</dbReference>
<organism evidence="10 11">
    <name type="scientific">Paraburkholderia phenoliruptrix</name>
    <dbReference type="NCBI Taxonomy" id="252970"/>
    <lineage>
        <taxon>Bacteria</taxon>
        <taxon>Pseudomonadati</taxon>
        <taxon>Pseudomonadota</taxon>
        <taxon>Betaproteobacteria</taxon>
        <taxon>Burkholderiales</taxon>
        <taxon>Burkholderiaceae</taxon>
        <taxon>Paraburkholderia</taxon>
    </lineage>
</organism>
<sequence>MKQARRMCLLLWGAASLSLSFVMAQAKEDPFAAVRAALAANGIAAQSVQPAPVKGLYEVVTGGHDLMYVSADGKYLVAGEIIDASTRERLTQERITTLQRVDFAKDLPHNLTLKVGDVHAKRHILVVVDPNCPYCRELQARLAGRKDLFEEILVTGLLGPRSREDAKTILCASDPVAALEARAKGNPLTPTQCAEGDERLGRIEAWMQDHPVQVTPEIFFVDGSMAKGDLSDAELEQRLSKAN</sequence>
<dbReference type="Pfam" id="PF13098">
    <property type="entry name" value="Thioredoxin_2"/>
    <property type="match status" value="1"/>
</dbReference>
<evidence type="ECO:0000256" key="7">
    <source>
        <dbReference type="RuleBase" id="RU364038"/>
    </source>
</evidence>
<comment type="similarity">
    <text evidence="2 7">Belongs to the thioredoxin family. DsbC subfamily.</text>
</comment>
<reference evidence="10 11" key="1">
    <citation type="submission" date="2020-04" db="EMBL/GenBank/DDBJ databases">
        <authorList>
            <person name="De Canck E."/>
        </authorList>
    </citation>
    <scope>NUCLEOTIDE SEQUENCE [LARGE SCALE GENOMIC DNA]</scope>
    <source>
        <strain evidence="10 11">LMG 22037</strain>
    </source>
</reference>
<keyword evidence="5" id="KW-1015">Disulfide bond</keyword>
<name>A0A6J5CHU5_9BURK</name>
<feature type="domain" description="Thioredoxin-like fold" evidence="9">
    <location>
        <begin position="120"/>
        <end position="239"/>
    </location>
</feature>
<dbReference type="SUPFAM" id="SSF52833">
    <property type="entry name" value="Thioredoxin-like"/>
    <property type="match status" value="1"/>
</dbReference>
<dbReference type="RefSeq" id="WP_082201404.1">
    <property type="nucleotide sequence ID" value="NZ_CADFGL010000052.1"/>
</dbReference>
<evidence type="ECO:0000256" key="2">
    <source>
        <dbReference type="ARBA" id="ARBA00009813"/>
    </source>
</evidence>
<dbReference type="PANTHER" id="PTHR35272:SF3">
    <property type="entry name" value="THIOL:DISULFIDE INTERCHANGE PROTEIN DSBC"/>
    <property type="match status" value="1"/>
</dbReference>
<dbReference type="InterPro" id="IPR036249">
    <property type="entry name" value="Thioredoxin-like_sf"/>
</dbReference>
<dbReference type="InterPro" id="IPR051470">
    <property type="entry name" value="Thiol:disulfide_interchange"/>
</dbReference>
<gene>
    <name evidence="10" type="primary">dsbC_2</name>
    <name evidence="10" type="ORF">LMG22037_06163</name>
</gene>
<feature type="signal peptide" evidence="7">
    <location>
        <begin position="1"/>
        <end position="26"/>
    </location>
</feature>
<keyword evidence="4 7" id="KW-0574">Periplasm</keyword>
<dbReference type="Gene3D" id="3.10.450.70">
    <property type="entry name" value="Disulphide bond isomerase, DsbC/G, N-terminal"/>
    <property type="match status" value="1"/>
</dbReference>
<dbReference type="InterPro" id="IPR012336">
    <property type="entry name" value="Thioredoxin-like_fold"/>
</dbReference>
<dbReference type="SUPFAM" id="SSF54423">
    <property type="entry name" value="DsbC/DsbG N-terminal domain-like"/>
    <property type="match status" value="1"/>
</dbReference>
<feature type="domain" description="Disulphide bond isomerase DsbC/G N-terminal" evidence="8">
    <location>
        <begin position="27"/>
        <end position="92"/>
    </location>
</feature>
<dbReference type="EMBL" id="CADIKB010000056">
    <property type="protein sequence ID" value="CAB3737607.1"/>
    <property type="molecule type" value="Genomic_DNA"/>
</dbReference>
<evidence type="ECO:0000313" key="11">
    <source>
        <dbReference type="Proteomes" id="UP000494249"/>
    </source>
</evidence>
<proteinExistence type="inferred from homology"/>
<evidence type="ECO:0000256" key="4">
    <source>
        <dbReference type="ARBA" id="ARBA00022764"/>
    </source>
</evidence>